<feature type="region of interest" description="Disordered" evidence="1">
    <location>
        <begin position="1"/>
        <end position="26"/>
    </location>
</feature>
<name>A0A9X2XSI4_9BACT</name>
<proteinExistence type="predicted"/>
<reference evidence="2" key="2">
    <citation type="submission" date="2023-04" db="EMBL/GenBank/DDBJ databases">
        <title>Paracnuella aquatica gen. nov., sp. nov., a member of the family Chitinophagaceae isolated from a hot spring.</title>
        <authorList>
            <person name="Wang C."/>
        </authorList>
    </citation>
    <scope>NUCLEOTIDE SEQUENCE</scope>
    <source>
        <strain evidence="2">LB-8</strain>
    </source>
</reference>
<gene>
    <name evidence="2" type="ORF">OCK74_02210</name>
</gene>
<reference evidence="2" key="1">
    <citation type="submission" date="2022-09" db="EMBL/GenBank/DDBJ databases">
        <authorList>
            <person name="Yuan C."/>
            <person name="Ke Z."/>
        </authorList>
    </citation>
    <scope>NUCLEOTIDE SEQUENCE</scope>
    <source>
        <strain evidence="2">LB-8</strain>
    </source>
</reference>
<keyword evidence="3" id="KW-1185">Reference proteome</keyword>
<dbReference type="AlphaFoldDB" id="A0A9X2XSI4"/>
<dbReference type="RefSeq" id="WP_279295349.1">
    <property type="nucleotide sequence ID" value="NZ_JAOTIF010000001.1"/>
</dbReference>
<feature type="compositionally biased region" description="Polar residues" evidence="1">
    <location>
        <begin position="1"/>
        <end position="10"/>
    </location>
</feature>
<sequence length="141" mass="15336">MKKENTSLFSNLFGAKKSPAPDPGKSTQVVISSYSQPHVLQQKMKEERLTHGETVTVNISPVRLESDQGRMTMYFCPMKNIEVLATINNGDGGSLPAQATVEGLSVPEDLKPGLYKLKNVVLSSNGTLQVKATSKTVWENA</sequence>
<dbReference type="Proteomes" id="UP001155483">
    <property type="component" value="Unassembled WGS sequence"/>
</dbReference>
<evidence type="ECO:0000313" key="3">
    <source>
        <dbReference type="Proteomes" id="UP001155483"/>
    </source>
</evidence>
<evidence type="ECO:0000313" key="2">
    <source>
        <dbReference type="EMBL" id="MCU7547905.1"/>
    </source>
</evidence>
<organism evidence="2 3">
    <name type="scientific">Paraflavisolibacter caeni</name>
    <dbReference type="NCBI Taxonomy" id="2982496"/>
    <lineage>
        <taxon>Bacteria</taxon>
        <taxon>Pseudomonadati</taxon>
        <taxon>Bacteroidota</taxon>
        <taxon>Chitinophagia</taxon>
        <taxon>Chitinophagales</taxon>
        <taxon>Chitinophagaceae</taxon>
        <taxon>Paraflavisolibacter</taxon>
    </lineage>
</organism>
<dbReference type="EMBL" id="JAOTIF010000001">
    <property type="protein sequence ID" value="MCU7547905.1"/>
    <property type="molecule type" value="Genomic_DNA"/>
</dbReference>
<accession>A0A9X2XSI4</accession>
<protein>
    <submittedName>
        <fullName evidence="2">Uncharacterized protein</fullName>
    </submittedName>
</protein>
<evidence type="ECO:0000256" key="1">
    <source>
        <dbReference type="SAM" id="MobiDB-lite"/>
    </source>
</evidence>
<comment type="caution">
    <text evidence="2">The sequence shown here is derived from an EMBL/GenBank/DDBJ whole genome shotgun (WGS) entry which is preliminary data.</text>
</comment>